<evidence type="ECO:0000313" key="6">
    <source>
        <dbReference type="Proteomes" id="UP000054260"/>
    </source>
</evidence>
<dbReference type="AlphaFoldDB" id="A0A117LTS6"/>
<sequence>MNSIIIGGGIVRKYFSVFLVVVLSVALFAASDNVLVMAIETEPVGFDPTLVTAFASHRVLENVYDGLLKYDENMNLVPNLAEDFEVVDPYTIVFEIREGVKFHNGEVLTVEDVLYTFERIMDPDVKSNGLFAST</sequence>
<comment type="similarity">
    <text evidence="1">Belongs to the bacterial solute-binding protein 5 family.</text>
</comment>
<dbReference type="InterPro" id="IPR023765">
    <property type="entry name" value="SBP_5_CS"/>
</dbReference>
<evidence type="ECO:0000259" key="4">
    <source>
        <dbReference type="Pfam" id="PF00496"/>
    </source>
</evidence>
<dbReference type="GO" id="GO:0015833">
    <property type="term" value="P:peptide transport"/>
    <property type="evidence" value="ECO:0007669"/>
    <property type="project" value="TreeGrafter"/>
</dbReference>
<evidence type="ECO:0000256" key="3">
    <source>
        <dbReference type="ARBA" id="ARBA00022729"/>
    </source>
</evidence>
<reference evidence="6" key="1">
    <citation type="journal article" date="2015" name="MBio">
        <title>Genome-Resolved Metagenomic Analysis Reveals Roles for Candidate Phyla and Other Microbial Community Members in Biogeochemical Transformations in Oil Reservoirs.</title>
        <authorList>
            <person name="Hu P."/>
            <person name="Tom L."/>
            <person name="Singh A."/>
            <person name="Thomas B.C."/>
            <person name="Baker B.J."/>
            <person name="Piceno Y.M."/>
            <person name="Andersen G.L."/>
            <person name="Banfield J.F."/>
        </authorList>
    </citation>
    <scope>NUCLEOTIDE SEQUENCE [LARGE SCALE GENOMIC DNA]</scope>
</reference>
<evidence type="ECO:0000256" key="1">
    <source>
        <dbReference type="ARBA" id="ARBA00005695"/>
    </source>
</evidence>
<dbReference type="InterPro" id="IPR000914">
    <property type="entry name" value="SBP_5_dom"/>
</dbReference>
<dbReference type="Proteomes" id="UP000054260">
    <property type="component" value="Unassembled WGS sequence"/>
</dbReference>
<accession>A0A117LTS6</accession>
<dbReference type="PANTHER" id="PTHR30290:SF9">
    <property type="entry name" value="OLIGOPEPTIDE-BINDING PROTEIN APPA"/>
    <property type="match status" value="1"/>
</dbReference>
<dbReference type="PATRIC" id="fig|1236046.6.peg.1160"/>
<comment type="caution">
    <text evidence="5">The sequence shown here is derived from an EMBL/GenBank/DDBJ whole genome shotgun (WGS) entry which is preliminary data.</text>
</comment>
<dbReference type="Gene3D" id="3.40.190.10">
    <property type="entry name" value="Periplasmic binding protein-like II"/>
    <property type="match status" value="1"/>
</dbReference>
<dbReference type="GO" id="GO:1904680">
    <property type="term" value="F:peptide transmembrane transporter activity"/>
    <property type="evidence" value="ECO:0007669"/>
    <property type="project" value="TreeGrafter"/>
</dbReference>
<dbReference type="PROSITE" id="PS01040">
    <property type="entry name" value="SBP_BACTERIAL_5"/>
    <property type="match status" value="1"/>
</dbReference>
<dbReference type="EMBL" id="LGGH01000153">
    <property type="protein sequence ID" value="KUK66909.1"/>
    <property type="molecule type" value="Genomic_DNA"/>
</dbReference>
<feature type="domain" description="Solute-binding protein family 5" evidence="4">
    <location>
        <begin position="76"/>
        <end position="131"/>
    </location>
</feature>
<dbReference type="Pfam" id="PF00496">
    <property type="entry name" value="SBP_bac_5"/>
    <property type="match status" value="1"/>
</dbReference>
<name>A0A117LTS6_9BACT</name>
<dbReference type="InterPro" id="IPR039424">
    <property type="entry name" value="SBP_5"/>
</dbReference>
<evidence type="ECO:0000256" key="2">
    <source>
        <dbReference type="ARBA" id="ARBA00022448"/>
    </source>
</evidence>
<gene>
    <name evidence="5" type="ORF">XD86_0994</name>
</gene>
<dbReference type="PANTHER" id="PTHR30290">
    <property type="entry name" value="PERIPLASMIC BINDING COMPONENT OF ABC TRANSPORTER"/>
    <property type="match status" value="1"/>
</dbReference>
<protein>
    <submittedName>
        <fullName evidence="5">ABC-type dipeptide transport system, periplasmic component</fullName>
    </submittedName>
</protein>
<keyword evidence="2" id="KW-0813">Transport</keyword>
<proteinExistence type="inferred from homology"/>
<keyword evidence="3" id="KW-0732">Signal</keyword>
<dbReference type="SUPFAM" id="SSF53850">
    <property type="entry name" value="Periplasmic binding protein-like II"/>
    <property type="match status" value="1"/>
</dbReference>
<evidence type="ECO:0000313" key="5">
    <source>
        <dbReference type="EMBL" id="KUK66909.1"/>
    </source>
</evidence>
<organism evidence="5 6">
    <name type="scientific">Mesotoga infera</name>
    <dbReference type="NCBI Taxonomy" id="1236046"/>
    <lineage>
        <taxon>Bacteria</taxon>
        <taxon>Thermotogati</taxon>
        <taxon>Thermotogota</taxon>
        <taxon>Thermotogae</taxon>
        <taxon>Kosmotogales</taxon>
        <taxon>Kosmotogaceae</taxon>
        <taxon>Mesotoga</taxon>
    </lineage>
</organism>